<name>A0A7X5LIX3_9ALTE</name>
<dbReference type="RefSeq" id="WP_163083797.1">
    <property type="nucleotide sequence ID" value="NZ_JAAAWN010000003.1"/>
</dbReference>
<accession>A0A7X5LIX3</accession>
<gene>
    <name evidence="1" type="ORF">GTH32_03205</name>
</gene>
<proteinExistence type="predicted"/>
<sequence>MHFVGSSIHYTSVLLVVVFTMLVGQIAPPLHAMPLKPSLNGSKQYEGKEGESNPSHHAAVLSLSSSAPCHTALSADNALSGKTALSAKHAAVTSSLISADKPNHHGIMSALDSSEASDCCGTDCQCPEGLCTVSIALIESRSSITFATTAGVVAHLSLGIPSTTIFFQYRPPKTTLS</sequence>
<keyword evidence="2" id="KW-1185">Reference proteome</keyword>
<evidence type="ECO:0000313" key="1">
    <source>
        <dbReference type="EMBL" id="NDV90200.1"/>
    </source>
</evidence>
<organism evidence="1 2">
    <name type="scientific">Alteromonas profundi</name>
    <dbReference type="NCBI Taxonomy" id="2696062"/>
    <lineage>
        <taxon>Bacteria</taxon>
        <taxon>Pseudomonadati</taxon>
        <taxon>Pseudomonadota</taxon>
        <taxon>Gammaproteobacteria</taxon>
        <taxon>Alteromonadales</taxon>
        <taxon>Alteromonadaceae</taxon>
        <taxon>Alteromonas/Salinimonas group</taxon>
        <taxon>Alteromonas</taxon>
    </lineage>
</organism>
<evidence type="ECO:0000313" key="2">
    <source>
        <dbReference type="Proteomes" id="UP000470213"/>
    </source>
</evidence>
<evidence type="ECO:0008006" key="3">
    <source>
        <dbReference type="Google" id="ProtNLM"/>
    </source>
</evidence>
<dbReference type="EMBL" id="JAAAWN010000003">
    <property type="protein sequence ID" value="NDV90200.1"/>
    <property type="molecule type" value="Genomic_DNA"/>
</dbReference>
<dbReference type="AlphaFoldDB" id="A0A7X5LIX3"/>
<comment type="caution">
    <text evidence="1">The sequence shown here is derived from an EMBL/GenBank/DDBJ whole genome shotgun (WGS) entry which is preliminary data.</text>
</comment>
<protein>
    <recommendedName>
        <fullName evidence="3">CopL family metal-binding regulatory protein</fullName>
    </recommendedName>
</protein>
<reference evidence="1 2" key="1">
    <citation type="submission" date="2020-01" db="EMBL/GenBank/DDBJ databases">
        <authorList>
            <person name="Chen J."/>
            <person name="Zhu S."/>
            <person name="Yang J."/>
        </authorList>
    </citation>
    <scope>NUCLEOTIDE SEQUENCE [LARGE SCALE GENOMIC DNA]</scope>
    <source>
        <strain evidence="1 2">345S023</strain>
    </source>
</reference>
<dbReference type="Proteomes" id="UP000470213">
    <property type="component" value="Unassembled WGS sequence"/>
</dbReference>